<sequence>MPKSYYTLPLRLDEILQKKMHTQCGLRESVAQNLFLLLTTHFRESRFDGEYGCSIWEEDFSLQSSNRWKDEIVKSVTTTIAEYEKRLANVRVRVEMEDHEFTLGEHKRRIKRRLGIWIDGVLTQTNEKFEFYKAFYISPLSF</sequence>
<dbReference type="InterPro" id="IPR007048">
    <property type="entry name" value="IraD/Gp25-like"/>
</dbReference>
<dbReference type="Pfam" id="PF04965">
    <property type="entry name" value="GPW_gp25"/>
    <property type="match status" value="1"/>
</dbReference>
<protein>
    <submittedName>
        <fullName evidence="2">GPW/gp25 family protein</fullName>
    </submittedName>
</protein>
<dbReference type="SUPFAM" id="SSF160719">
    <property type="entry name" value="gpW/gp25-like"/>
    <property type="match status" value="1"/>
</dbReference>
<keyword evidence="4" id="KW-1185">Reference proteome</keyword>
<gene>
    <name evidence="2" type="ORF">QNI16_36920</name>
    <name evidence="3" type="ORF">QNI19_20150</name>
</gene>
<reference evidence="2 4" key="1">
    <citation type="submission" date="2023-05" db="EMBL/GenBank/DDBJ databases">
        <authorList>
            <person name="Zhang X."/>
        </authorList>
    </citation>
    <scope>NUCLEOTIDE SEQUENCE</scope>
    <source>
        <strain evidence="3 4">DM2B3-1</strain>
        <strain evidence="2">YF14B1</strain>
    </source>
</reference>
<dbReference type="EMBL" id="JASJOT010000014">
    <property type="protein sequence ID" value="MDJ1495263.1"/>
    <property type="molecule type" value="Genomic_DNA"/>
</dbReference>
<dbReference type="AlphaFoldDB" id="A0AAE3UDU7"/>
<accession>A0AAE3UDU7</accession>
<evidence type="ECO:0000313" key="5">
    <source>
        <dbReference type="Proteomes" id="UP001241110"/>
    </source>
</evidence>
<evidence type="ECO:0000313" key="3">
    <source>
        <dbReference type="EMBL" id="MDJ1495263.1"/>
    </source>
</evidence>
<evidence type="ECO:0000259" key="1">
    <source>
        <dbReference type="Pfam" id="PF04965"/>
    </source>
</evidence>
<dbReference type="Proteomes" id="UP001241110">
    <property type="component" value="Unassembled WGS sequence"/>
</dbReference>
<dbReference type="Gene3D" id="3.10.450.40">
    <property type="match status" value="1"/>
</dbReference>
<dbReference type="EMBL" id="JASJOS010000028">
    <property type="protein sequence ID" value="MDJ1486124.1"/>
    <property type="molecule type" value="Genomic_DNA"/>
</dbReference>
<dbReference type="Proteomes" id="UP001228581">
    <property type="component" value="Unassembled WGS sequence"/>
</dbReference>
<name>A0AAE3UDU7_9BACT</name>
<dbReference type="RefSeq" id="WP_313989494.1">
    <property type="nucleotide sequence ID" value="NZ_JASJOR010000002.1"/>
</dbReference>
<proteinExistence type="predicted"/>
<feature type="domain" description="IraD/Gp25-like" evidence="1">
    <location>
        <begin position="26"/>
        <end position="126"/>
    </location>
</feature>
<evidence type="ECO:0000313" key="2">
    <source>
        <dbReference type="EMBL" id="MDJ1486124.1"/>
    </source>
</evidence>
<evidence type="ECO:0000313" key="4">
    <source>
        <dbReference type="Proteomes" id="UP001228581"/>
    </source>
</evidence>
<organism evidence="2 5">
    <name type="scientific">Xanthocytophaga flava</name>
    <dbReference type="NCBI Taxonomy" id="3048013"/>
    <lineage>
        <taxon>Bacteria</taxon>
        <taxon>Pseudomonadati</taxon>
        <taxon>Bacteroidota</taxon>
        <taxon>Cytophagia</taxon>
        <taxon>Cytophagales</taxon>
        <taxon>Rhodocytophagaceae</taxon>
        <taxon>Xanthocytophaga</taxon>
    </lineage>
</organism>
<comment type="caution">
    <text evidence="2">The sequence shown here is derived from an EMBL/GenBank/DDBJ whole genome shotgun (WGS) entry which is preliminary data.</text>
</comment>